<reference evidence="1 2" key="1">
    <citation type="journal article" date="2019" name="Commun. Biol.">
        <title>The bagworm genome reveals a unique fibroin gene that provides high tensile strength.</title>
        <authorList>
            <person name="Kono N."/>
            <person name="Nakamura H."/>
            <person name="Ohtoshi R."/>
            <person name="Tomita M."/>
            <person name="Numata K."/>
            <person name="Arakawa K."/>
        </authorList>
    </citation>
    <scope>NUCLEOTIDE SEQUENCE [LARGE SCALE GENOMIC DNA]</scope>
</reference>
<protein>
    <submittedName>
        <fullName evidence="1">Uncharacterized protein</fullName>
    </submittedName>
</protein>
<dbReference type="EMBL" id="BGZK01002737">
    <property type="protein sequence ID" value="GBP96115.1"/>
    <property type="molecule type" value="Genomic_DNA"/>
</dbReference>
<accession>A0A4C2AAU6</accession>
<evidence type="ECO:0000313" key="1">
    <source>
        <dbReference type="EMBL" id="GBP96115.1"/>
    </source>
</evidence>
<keyword evidence="2" id="KW-1185">Reference proteome</keyword>
<organism evidence="1 2">
    <name type="scientific">Eumeta variegata</name>
    <name type="common">Bagworm moth</name>
    <name type="synonym">Eumeta japonica</name>
    <dbReference type="NCBI Taxonomy" id="151549"/>
    <lineage>
        <taxon>Eukaryota</taxon>
        <taxon>Metazoa</taxon>
        <taxon>Ecdysozoa</taxon>
        <taxon>Arthropoda</taxon>
        <taxon>Hexapoda</taxon>
        <taxon>Insecta</taxon>
        <taxon>Pterygota</taxon>
        <taxon>Neoptera</taxon>
        <taxon>Endopterygota</taxon>
        <taxon>Lepidoptera</taxon>
        <taxon>Glossata</taxon>
        <taxon>Ditrysia</taxon>
        <taxon>Tineoidea</taxon>
        <taxon>Psychidae</taxon>
        <taxon>Oiketicinae</taxon>
        <taxon>Eumeta</taxon>
    </lineage>
</organism>
<proteinExistence type="predicted"/>
<sequence>MPMQDDHTVLCTELSTTPSLTQTKLERFSVILCFNFNRQRNDSAYHKTKEFSSSVSVQRTTRTAGDASLYNHAMAGLRTREARISVDAQI</sequence>
<comment type="caution">
    <text evidence="1">The sequence shown here is derived from an EMBL/GenBank/DDBJ whole genome shotgun (WGS) entry which is preliminary data.</text>
</comment>
<gene>
    <name evidence="1" type="ORF">EVAR_96137_1</name>
</gene>
<dbReference type="AlphaFoldDB" id="A0A4C2AAU6"/>
<evidence type="ECO:0000313" key="2">
    <source>
        <dbReference type="Proteomes" id="UP000299102"/>
    </source>
</evidence>
<dbReference type="Proteomes" id="UP000299102">
    <property type="component" value="Unassembled WGS sequence"/>
</dbReference>
<name>A0A4C2AAU6_EUMVA</name>